<organism evidence="8 9">
    <name type="scientific">Perkinsus olseni</name>
    <name type="common">Perkinsus atlanticus</name>
    <dbReference type="NCBI Taxonomy" id="32597"/>
    <lineage>
        <taxon>Eukaryota</taxon>
        <taxon>Sar</taxon>
        <taxon>Alveolata</taxon>
        <taxon>Perkinsozoa</taxon>
        <taxon>Perkinsea</taxon>
        <taxon>Perkinsida</taxon>
        <taxon>Perkinsidae</taxon>
        <taxon>Perkinsus</taxon>
    </lineage>
</organism>
<keyword evidence="5 6" id="KW-0472">Membrane</keyword>
<dbReference type="InterPro" id="IPR050352">
    <property type="entry name" value="ABCG_transporters"/>
</dbReference>
<comment type="subcellular location">
    <subcellularLocation>
        <location evidence="1">Membrane</location>
        <topology evidence="1">Multi-pass membrane protein</topology>
    </subcellularLocation>
</comment>
<feature type="domain" description="ABC-2 type transporter transmembrane" evidence="7">
    <location>
        <begin position="4"/>
        <end position="148"/>
    </location>
</feature>
<dbReference type="Proteomes" id="UP000553632">
    <property type="component" value="Unassembled WGS sequence"/>
</dbReference>
<evidence type="ECO:0000256" key="6">
    <source>
        <dbReference type="SAM" id="Phobius"/>
    </source>
</evidence>
<keyword evidence="4 6" id="KW-1133">Transmembrane helix</keyword>
<keyword evidence="2" id="KW-0813">Transport</keyword>
<protein>
    <recommendedName>
        <fullName evidence="7">ABC-2 type transporter transmembrane domain-containing protein</fullName>
    </recommendedName>
</protein>
<name>A0A7J6QSX0_PEROL</name>
<dbReference type="Pfam" id="PF01061">
    <property type="entry name" value="ABC2_membrane"/>
    <property type="match status" value="1"/>
</dbReference>
<evidence type="ECO:0000256" key="5">
    <source>
        <dbReference type="ARBA" id="ARBA00023136"/>
    </source>
</evidence>
<dbReference type="OMA" id="ESEIYWL"/>
<evidence type="ECO:0000313" key="8">
    <source>
        <dbReference type="EMBL" id="KAF4711438.1"/>
    </source>
</evidence>
<evidence type="ECO:0000259" key="7">
    <source>
        <dbReference type="Pfam" id="PF01061"/>
    </source>
</evidence>
<accession>A0A7J6QSX0</accession>
<feature type="transmembrane region" description="Helical" evidence="6">
    <location>
        <begin position="96"/>
        <end position="117"/>
    </location>
</feature>
<dbReference type="PANTHER" id="PTHR48041:SF139">
    <property type="entry name" value="PROTEIN SCARLET"/>
    <property type="match status" value="1"/>
</dbReference>
<evidence type="ECO:0000313" key="9">
    <source>
        <dbReference type="Proteomes" id="UP000553632"/>
    </source>
</evidence>
<proteinExistence type="predicted"/>
<dbReference type="EMBL" id="JABANO010030706">
    <property type="protein sequence ID" value="KAF4711438.1"/>
    <property type="molecule type" value="Genomic_DNA"/>
</dbReference>
<evidence type="ECO:0000256" key="2">
    <source>
        <dbReference type="ARBA" id="ARBA00022448"/>
    </source>
</evidence>
<keyword evidence="9" id="KW-1185">Reference proteome</keyword>
<evidence type="ECO:0000256" key="1">
    <source>
        <dbReference type="ARBA" id="ARBA00004141"/>
    </source>
</evidence>
<evidence type="ECO:0000256" key="3">
    <source>
        <dbReference type="ARBA" id="ARBA00022692"/>
    </source>
</evidence>
<dbReference type="PANTHER" id="PTHR48041">
    <property type="entry name" value="ABC TRANSPORTER G FAMILY MEMBER 28"/>
    <property type="match status" value="1"/>
</dbReference>
<sequence length="197" mass="22158">MAMMGSAQTAVLAYPAERGIFLREYASNMYSAVPYVVSKTLVELPLSFGDSLFLMIITYWLMDLQGSFMLWVLTLWLINLCASSLAQVLGSACNSAAQAIQVLPLLTVPQILFGGIFTPIENIPVWLRWLQYVCFLKYGVNITYLIEFGDDFDVINDQQNIDPDLLGLYLGVTFALLVVMRTEFTVWAAEDMLLVER</sequence>
<gene>
    <name evidence="8" type="ORF">FOZ63_029557</name>
</gene>
<feature type="transmembrane region" description="Helical" evidence="6">
    <location>
        <begin position="68"/>
        <end position="90"/>
    </location>
</feature>
<dbReference type="GO" id="GO:0140359">
    <property type="term" value="F:ABC-type transporter activity"/>
    <property type="evidence" value="ECO:0007669"/>
    <property type="project" value="InterPro"/>
</dbReference>
<dbReference type="AlphaFoldDB" id="A0A7J6QSX0"/>
<dbReference type="InterPro" id="IPR013525">
    <property type="entry name" value="ABC2_TM"/>
</dbReference>
<dbReference type="GO" id="GO:0016020">
    <property type="term" value="C:membrane"/>
    <property type="evidence" value="ECO:0007669"/>
    <property type="project" value="UniProtKB-SubCell"/>
</dbReference>
<reference evidence="8 9" key="1">
    <citation type="submission" date="2020-04" db="EMBL/GenBank/DDBJ databases">
        <title>Perkinsus olseni comparative genomics.</title>
        <authorList>
            <person name="Bogema D.R."/>
        </authorList>
    </citation>
    <scope>NUCLEOTIDE SEQUENCE [LARGE SCALE GENOMIC DNA]</scope>
    <source>
        <strain evidence="8 9">ATCC PRA-207</strain>
    </source>
</reference>
<evidence type="ECO:0000256" key="4">
    <source>
        <dbReference type="ARBA" id="ARBA00022989"/>
    </source>
</evidence>
<comment type="caution">
    <text evidence="8">The sequence shown here is derived from an EMBL/GenBank/DDBJ whole genome shotgun (WGS) entry which is preliminary data.</text>
</comment>
<keyword evidence="3 6" id="KW-0812">Transmembrane</keyword>
<feature type="transmembrane region" description="Helical" evidence="6">
    <location>
        <begin position="166"/>
        <end position="189"/>
    </location>
</feature>